<evidence type="ECO:0000256" key="2">
    <source>
        <dbReference type="ARBA" id="ARBA00006236"/>
    </source>
</evidence>
<evidence type="ECO:0000256" key="5">
    <source>
        <dbReference type="ARBA" id="ARBA00022692"/>
    </source>
</evidence>
<proteinExistence type="inferred from homology"/>
<evidence type="ECO:0000256" key="6">
    <source>
        <dbReference type="ARBA" id="ARBA00022989"/>
    </source>
</evidence>
<dbReference type="Proteomes" id="UP001165542">
    <property type="component" value="Unassembled WGS sequence"/>
</dbReference>
<feature type="transmembrane region" description="Helical" evidence="8">
    <location>
        <begin position="111"/>
        <end position="128"/>
    </location>
</feature>
<feature type="transmembrane region" description="Helical" evidence="8">
    <location>
        <begin position="346"/>
        <end position="368"/>
    </location>
</feature>
<evidence type="ECO:0000313" key="11">
    <source>
        <dbReference type="Proteomes" id="UP001165542"/>
    </source>
</evidence>
<dbReference type="PANTHER" id="PTHR23502:SF132">
    <property type="entry name" value="POLYAMINE TRANSPORTER 2-RELATED"/>
    <property type="match status" value="1"/>
</dbReference>
<dbReference type="InterPro" id="IPR004812">
    <property type="entry name" value="Efflux_drug-R_Bcr/CmlA"/>
</dbReference>
<comment type="caution">
    <text evidence="8">Lacks conserved residue(s) required for the propagation of feature annotation.</text>
</comment>
<feature type="transmembrane region" description="Helical" evidence="8">
    <location>
        <begin position="314"/>
        <end position="334"/>
    </location>
</feature>
<feature type="transmembrane region" description="Helical" evidence="8">
    <location>
        <begin position="140"/>
        <end position="164"/>
    </location>
</feature>
<feature type="transmembrane region" description="Helical" evidence="8">
    <location>
        <begin position="81"/>
        <end position="99"/>
    </location>
</feature>
<evidence type="ECO:0000313" key="10">
    <source>
        <dbReference type="EMBL" id="MCS2610502.1"/>
    </source>
</evidence>
<evidence type="ECO:0000256" key="1">
    <source>
        <dbReference type="ARBA" id="ARBA00004651"/>
    </source>
</evidence>
<feature type="transmembrane region" description="Helical" evidence="8">
    <location>
        <begin position="287"/>
        <end position="308"/>
    </location>
</feature>
<dbReference type="PROSITE" id="PS50850">
    <property type="entry name" value="MFS"/>
    <property type="match status" value="1"/>
</dbReference>
<protein>
    <recommendedName>
        <fullName evidence="8">Bcr/CflA family efflux transporter</fullName>
    </recommendedName>
</protein>
<keyword evidence="4" id="KW-1003">Cell membrane</keyword>
<dbReference type="InterPro" id="IPR020846">
    <property type="entry name" value="MFS_dom"/>
</dbReference>
<keyword evidence="7 8" id="KW-0472">Membrane</keyword>
<evidence type="ECO:0000256" key="4">
    <source>
        <dbReference type="ARBA" id="ARBA00022475"/>
    </source>
</evidence>
<comment type="caution">
    <text evidence="10">The sequence shown here is derived from an EMBL/GenBank/DDBJ whole genome shotgun (WGS) entry which is preliminary data.</text>
</comment>
<dbReference type="Pfam" id="PF07690">
    <property type="entry name" value="MFS_1"/>
    <property type="match status" value="1"/>
</dbReference>
<keyword evidence="8" id="KW-0997">Cell inner membrane</keyword>
<dbReference type="Gene3D" id="1.20.1720.10">
    <property type="entry name" value="Multidrug resistance protein D"/>
    <property type="match status" value="1"/>
</dbReference>
<evidence type="ECO:0000256" key="8">
    <source>
        <dbReference type="RuleBase" id="RU365088"/>
    </source>
</evidence>
<dbReference type="InterPro" id="IPR011701">
    <property type="entry name" value="MFS"/>
</dbReference>
<evidence type="ECO:0000256" key="7">
    <source>
        <dbReference type="ARBA" id="ARBA00023136"/>
    </source>
</evidence>
<dbReference type="NCBIfam" id="TIGR00710">
    <property type="entry name" value="efflux_Bcr_CflA"/>
    <property type="match status" value="1"/>
</dbReference>
<dbReference type="PRINTS" id="PR01035">
    <property type="entry name" value="TCRTETA"/>
</dbReference>
<accession>A0ABT2EFY5</accession>
<keyword evidence="6 8" id="KW-1133">Transmembrane helix</keyword>
<feature type="transmembrane region" description="Helical" evidence="8">
    <location>
        <begin position="218"/>
        <end position="238"/>
    </location>
</feature>
<dbReference type="CDD" id="cd17320">
    <property type="entry name" value="MFS_MdfA_MDR_like"/>
    <property type="match status" value="1"/>
</dbReference>
<evidence type="ECO:0000256" key="3">
    <source>
        <dbReference type="ARBA" id="ARBA00022448"/>
    </source>
</evidence>
<feature type="domain" description="Major facilitator superfamily (MFS) profile" evidence="9">
    <location>
        <begin position="13"/>
        <end position="401"/>
    </location>
</feature>
<feature type="transmembrane region" description="Helical" evidence="8">
    <location>
        <begin position="170"/>
        <end position="190"/>
    </location>
</feature>
<feature type="transmembrane region" description="Helical" evidence="8">
    <location>
        <begin position="258"/>
        <end position="278"/>
    </location>
</feature>
<comment type="similarity">
    <text evidence="2 8">Belongs to the major facilitator superfamily. Bcr/CmlA family.</text>
</comment>
<feature type="transmembrane region" description="Helical" evidence="8">
    <location>
        <begin position="380"/>
        <end position="399"/>
    </location>
</feature>
<name>A0ABT2EFY5_9GAMM</name>
<keyword evidence="3 8" id="KW-0813">Transport</keyword>
<evidence type="ECO:0000259" key="9">
    <source>
        <dbReference type="PROSITE" id="PS50850"/>
    </source>
</evidence>
<dbReference type="PANTHER" id="PTHR23502">
    <property type="entry name" value="MAJOR FACILITATOR SUPERFAMILY"/>
    <property type="match status" value="1"/>
</dbReference>
<keyword evidence="11" id="KW-1185">Reference proteome</keyword>
<dbReference type="InterPro" id="IPR001958">
    <property type="entry name" value="Tet-R_TetA/multi-R_MdtG-like"/>
</dbReference>
<gene>
    <name evidence="10" type="ORF">LLY24_14370</name>
</gene>
<comment type="subcellular location">
    <subcellularLocation>
        <location evidence="8">Cell inner membrane</location>
        <topology evidence="8">Multi-pass membrane protein</topology>
    </subcellularLocation>
    <subcellularLocation>
        <location evidence="1">Cell membrane</location>
        <topology evidence="1">Multi-pass membrane protein</topology>
    </subcellularLocation>
</comment>
<dbReference type="SUPFAM" id="SSF103473">
    <property type="entry name" value="MFS general substrate transporter"/>
    <property type="match status" value="1"/>
</dbReference>
<dbReference type="EMBL" id="JAJISC010000006">
    <property type="protein sequence ID" value="MCS2610502.1"/>
    <property type="molecule type" value="Genomic_DNA"/>
</dbReference>
<sequence length="409" mass="42269">MSTSLPPSRGHIGLALLILLALVTALDAMAIDMYLPGMPAMAEAFDVPPGRIQQTLSVFLAGLAIGQGLYGPLLDRFGRRLPLLVGVGIFVLGSIWAALAQSVETLMVARFVQALGAAAGLVAPRAIVADLCDMKESARIFSLLMQVMMIAPVVAPLLGSFLLGHGDWQLIFWVLAALGMIGLVWGMRAVPDSLAPDARTALSVGGVMRAYGRQLRHGVFMCYALAGGMIMGSLFTYISASAFVFTDHYALTPTQFSYVFAANSIALVIGGGISNALLKRGVATQNAMLVGMALHAVAGGLLFALTFWAAPGLVLYASVLALAVGAMGLIFGNVTALTMACAGRQAGVASALMGVIHYLVAALIGYGVSLLPQGPATLPMALAFCGVASLIFSVIAGSLGNQQLKSVNA</sequence>
<dbReference type="RefSeq" id="WP_259036987.1">
    <property type="nucleotide sequence ID" value="NZ_JAJISC010000006.1"/>
</dbReference>
<keyword evidence="5 8" id="KW-0812">Transmembrane</keyword>
<organism evidence="10 11">
    <name type="scientific">Halomonas dongshanensis</name>
    <dbReference type="NCBI Taxonomy" id="2890835"/>
    <lineage>
        <taxon>Bacteria</taxon>
        <taxon>Pseudomonadati</taxon>
        <taxon>Pseudomonadota</taxon>
        <taxon>Gammaproteobacteria</taxon>
        <taxon>Oceanospirillales</taxon>
        <taxon>Halomonadaceae</taxon>
        <taxon>Halomonas</taxon>
    </lineage>
</organism>
<reference evidence="10" key="1">
    <citation type="submission" date="2021-11" db="EMBL/GenBank/DDBJ databases">
        <title>Halomonas sp., isolated from a coastal aquaculture zone in Dongshan Bay.</title>
        <authorList>
            <person name="Lin W."/>
        </authorList>
    </citation>
    <scope>NUCLEOTIDE SEQUENCE</scope>
    <source>
        <strain evidence="10">Yzlin-01</strain>
    </source>
</reference>
<dbReference type="InterPro" id="IPR036259">
    <property type="entry name" value="MFS_trans_sf"/>
</dbReference>
<feature type="transmembrane region" description="Helical" evidence="8">
    <location>
        <begin position="54"/>
        <end position="74"/>
    </location>
</feature>